<dbReference type="InterPro" id="IPR036770">
    <property type="entry name" value="Ankyrin_rpt-contain_sf"/>
</dbReference>
<dbReference type="Proteomes" id="UP000037997">
    <property type="component" value="Unassembled WGS sequence"/>
</dbReference>
<dbReference type="AlphaFoldDB" id="A0A0N1EL33"/>
<dbReference type="RefSeq" id="WP_054197950.1">
    <property type="nucleotide sequence ID" value="NZ_JNOC01000031.1"/>
</dbReference>
<dbReference type="PATRIC" id="fig|35818.11.peg.1194"/>
<comment type="caution">
    <text evidence="1">The sequence shown here is derived from an EMBL/GenBank/DDBJ whole genome shotgun (WGS) entry which is preliminary data.</text>
</comment>
<protein>
    <submittedName>
        <fullName evidence="1">Uncharacterized protein</fullName>
    </submittedName>
</protein>
<gene>
    <name evidence="1" type="ORF">HPU229334_06055</name>
</gene>
<sequence>MVTLEHIKKMSYQEKDWLQDELWNLIATNNIKEVKNFLKDFRPKDVFCDANFDFEQEAMINAPLTLYQACIAYEKTQDWTLLEFLLSLGLQANDTDGENNVLQYYIKLGGNNAEVIHFLLQKRASFETIGQGKEASGWNIIHKCAHDQQADTLRLLAKFGADMQTRTQVYHNG</sequence>
<organism evidence="1 2">
    <name type="scientific">Helicobacter pullorum</name>
    <dbReference type="NCBI Taxonomy" id="35818"/>
    <lineage>
        <taxon>Bacteria</taxon>
        <taxon>Pseudomonadati</taxon>
        <taxon>Campylobacterota</taxon>
        <taxon>Epsilonproteobacteria</taxon>
        <taxon>Campylobacterales</taxon>
        <taxon>Helicobacteraceae</taxon>
        <taxon>Helicobacter</taxon>
    </lineage>
</organism>
<reference evidence="1 2" key="1">
    <citation type="submission" date="2014-06" db="EMBL/GenBank/DDBJ databases">
        <title>Helicobacter pullorum isolates in fresh chicken meat - phenotypic and genotypic features.</title>
        <authorList>
            <person name="Borges V."/>
            <person name="Santos A."/>
            <person name="Correia C.B."/>
            <person name="Saraiva M."/>
            <person name="Menard A."/>
            <person name="Vieira L."/>
            <person name="Sampaio D.A."/>
            <person name="Gomes J.P."/>
            <person name="Oleastro M."/>
        </authorList>
    </citation>
    <scope>NUCLEOTIDE SEQUENCE [LARGE SCALE GENOMIC DNA]</scope>
    <source>
        <strain evidence="1 2">229334/12</strain>
    </source>
</reference>
<proteinExistence type="predicted"/>
<dbReference type="Gene3D" id="1.25.40.20">
    <property type="entry name" value="Ankyrin repeat-containing domain"/>
    <property type="match status" value="1"/>
</dbReference>
<dbReference type="SUPFAM" id="SSF48403">
    <property type="entry name" value="Ankyrin repeat"/>
    <property type="match status" value="1"/>
</dbReference>
<evidence type="ECO:0000313" key="2">
    <source>
        <dbReference type="Proteomes" id="UP000037997"/>
    </source>
</evidence>
<dbReference type="EMBL" id="JNOC01000031">
    <property type="protein sequence ID" value="KPH55894.1"/>
    <property type="molecule type" value="Genomic_DNA"/>
</dbReference>
<accession>A0A0N1EL33</accession>
<name>A0A0N1EL33_9HELI</name>
<evidence type="ECO:0000313" key="1">
    <source>
        <dbReference type="EMBL" id="KPH55894.1"/>
    </source>
</evidence>